<gene>
    <name evidence="4" type="ORF">ABS765_06615</name>
</gene>
<accession>A0ABW8Y0K6</accession>
<sequence length="118" mass="13437">MKKIYIVEDESSLRDVLKLLLTIEGYSVSTFATAQEFLERDINENPNLYIFDVMLPDGSGIELCENIQQGRESRGIPVIIMSAHAQLHHLGNHCKPDDIISKPFDIDNLLERIKKVLD</sequence>
<keyword evidence="1 2" id="KW-0597">Phosphoprotein</keyword>
<dbReference type="Gene3D" id="3.40.50.2300">
    <property type="match status" value="1"/>
</dbReference>
<reference evidence="4 5" key="1">
    <citation type="submission" date="2024-06" db="EMBL/GenBank/DDBJ databases">
        <authorList>
            <person name="Kaempfer P."/>
            <person name="Viver T."/>
        </authorList>
    </citation>
    <scope>NUCLEOTIDE SEQUENCE [LARGE SCALE GENOMIC DNA]</scope>
    <source>
        <strain evidence="4 5">ST-37</strain>
    </source>
</reference>
<dbReference type="SUPFAM" id="SSF52172">
    <property type="entry name" value="CheY-like"/>
    <property type="match status" value="1"/>
</dbReference>
<comment type="caution">
    <text evidence="4">The sequence shown here is derived from an EMBL/GenBank/DDBJ whole genome shotgun (WGS) entry which is preliminary data.</text>
</comment>
<feature type="domain" description="Response regulatory" evidence="3">
    <location>
        <begin position="3"/>
        <end position="117"/>
    </location>
</feature>
<dbReference type="EMBL" id="JBELPY010000003">
    <property type="protein sequence ID" value="MFL9833698.1"/>
    <property type="molecule type" value="Genomic_DNA"/>
</dbReference>
<feature type="modified residue" description="4-aspartylphosphate" evidence="2">
    <location>
        <position position="52"/>
    </location>
</feature>
<dbReference type="InterPro" id="IPR050595">
    <property type="entry name" value="Bact_response_regulator"/>
</dbReference>
<dbReference type="Pfam" id="PF00072">
    <property type="entry name" value="Response_reg"/>
    <property type="match status" value="1"/>
</dbReference>
<evidence type="ECO:0000313" key="5">
    <source>
        <dbReference type="Proteomes" id="UP001629058"/>
    </source>
</evidence>
<protein>
    <submittedName>
        <fullName evidence="4">Response regulator transcription factor</fullName>
    </submittedName>
</protein>
<proteinExistence type="predicted"/>
<evidence type="ECO:0000313" key="4">
    <source>
        <dbReference type="EMBL" id="MFL9833698.1"/>
    </source>
</evidence>
<dbReference type="PROSITE" id="PS50110">
    <property type="entry name" value="RESPONSE_REGULATORY"/>
    <property type="match status" value="1"/>
</dbReference>
<dbReference type="SMART" id="SM00448">
    <property type="entry name" value="REC"/>
    <property type="match status" value="1"/>
</dbReference>
<dbReference type="InterPro" id="IPR011006">
    <property type="entry name" value="CheY-like_superfamily"/>
</dbReference>
<dbReference type="RefSeq" id="WP_408088807.1">
    <property type="nucleotide sequence ID" value="NZ_JBELPY010000003.1"/>
</dbReference>
<dbReference type="Proteomes" id="UP001629058">
    <property type="component" value="Unassembled WGS sequence"/>
</dbReference>
<name>A0ABW8Y0K6_9FLAO</name>
<evidence type="ECO:0000259" key="3">
    <source>
        <dbReference type="PROSITE" id="PS50110"/>
    </source>
</evidence>
<dbReference type="CDD" id="cd00156">
    <property type="entry name" value="REC"/>
    <property type="match status" value="1"/>
</dbReference>
<dbReference type="PANTHER" id="PTHR44591:SF3">
    <property type="entry name" value="RESPONSE REGULATORY DOMAIN-CONTAINING PROTEIN"/>
    <property type="match status" value="1"/>
</dbReference>
<evidence type="ECO:0000256" key="2">
    <source>
        <dbReference type="PROSITE-ProRule" id="PRU00169"/>
    </source>
</evidence>
<evidence type="ECO:0000256" key="1">
    <source>
        <dbReference type="ARBA" id="ARBA00022553"/>
    </source>
</evidence>
<organism evidence="4 5">
    <name type="scientific">Chryseobacterium terrae</name>
    <dbReference type="NCBI Taxonomy" id="3163299"/>
    <lineage>
        <taxon>Bacteria</taxon>
        <taxon>Pseudomonadati</taxon>
        <taxon>Bacteroidota</taxon>
        <taxon>Flavobacteriia</taxon>
        <taxon>Flavobacteriales</taxon>
        <taxon>Weeksellaceae</taxon>
        <taxon>Chryseobacterium group</taxon>
        <taxon>Chryseobacterium</taxon>
    </lineage>
</organism>
<dbReference type="PANTHER" id="PTHR44591">
    <property type="entry name" value="STRESS RESPONSE REGULATOR PROTEIN 1"/>
    <property type="match status" value="1"/>
</dbReference>
<keyword evidence="5" id="KW-1185">Reference proteome</keyword>
<dbReference type="InterPro" id="IPR001789">
    <property type="entry name" value="Sig_transdc_resp-reg_receiver"/>
</dbReference>